<reference evidence="1 2" key="1">
    <citation type="submission" date="2016-10" db="EMBL/GenBank/DDBJ databases">
        <authorList>
            <person name="Varghese N."/>
            <person name="Submissions S."/>
        </authorList>
    </citation>
    <scope>NUCLEOTIDE SEQUENCE [LARGE SCALE GENOMIC DNA]</scope>
    <source>
        <strain evidence="1 2">GMCC 1.11211</strain>
    </source>
</reference>
<name>A0ABY1EI80_9MICO</name>
<comment type="caution">
    <text evidence="1">The sequence shown here is derived from an EMBL/GenBank/DDBJ whole genome shotgun (WGS) entry which is preliminary data.</text>
</comment>
<proteinExistence type="predicted"/>
<dbReference type="EMBL" id="FOPW01000023">
    <property type="protein sequence ID" value="SFH95029.1"/>
    <property type="molecule type" value="Genomic_DNA"/>
</dbReference>
<evidence type="ECO:0000313" key="1">
    <source>
        <dbReference type="EMBL" id="SFH95029.1"/>
    </source>
</evidence>
<sequence length="84" mass="9404">MFMRTYRATALACHEEMGRRGQEPDAPRVATLWVHIQICFPLLLLASHLGEYGGPWPLAVPATEIHPDQLRKPLRAHSVSFATA</sequence>
<dbReference type="Proteomes" id="UP000199681">
    <property type="component" value="Unassembled WGS sequence"/>
</dbReference>
<keyword evidence="2" id="KW-1185">Reference proteome</keyword>
<gene>
    <name evidence="1" type="ORF">SAMN05216274_12341</name>
</gene>
<evidence type="ECO:0000313" key="2">
    <source>
        <dbReference type="Proteomes" id="UP000199681"/>
    </source>
</evidence>
<organism evidence="1 2">
    <name type="scientific">Cryobacterium levicorallinum</name>
    <dbReference type="NCBI Taxonomy" id="995038"/>
    <lineage>
        <taxon>Bacteria</taxon>
        <taxon>Bacillati</taxon>
        <taxon>Actinomycetota</taxon>
        <taxon>Actinomycetes</taxon>
        <taxon>Micrococcales</taxon>
        <taxon>Microbacteriaceae</taxon>
        <taxon>Cryobacterium</taxon>
    </lineage>
</organism>
<accession>A0ABY1EI80</accession>
<protein>
    <submittedName>
        <fullName evidence="1">Uncharacterized protein</fullName>
    </submittedName>
</protein>